<dbReference type="RefSeq" id="WP_219507013.1">
    <property type="nucleotide sequence ID" value="NZ_JAHXDN010000008.1"/>
</dbReference>
<accession>A0A9X1FZG7</accession>
<proteinExistence type="predicted"/>
<organism evidence="2 3">
    <name type="scientific">Roseobacter insulae</name>
    <dbReference type="NCBI Taxonomy" id="2859783"/>
    <lineage>
        <taxon>Bacteria</taxon>
        <taxon>Pseudomonadati</taxon>
        <taxon>Pseudomonadota</taxon>
        <taxon>Alphaproteobacteria</taxon>
        <taxon>Rhodobacterales</taxon>
        <taxon>Roseobacteraceae</taxon>
        <taxon>Roseobacter</taxon>
    </lineage>
</organism>
<sequence>MQVVDRFPASGFLNGPRTLVLRSLPPGARLKSFRLLITPIADESGAVGPGLEALTFPAGSGPQSDVAIDPAEPARPTGVTRTSGTGALPWTEVAFNGFRALQNVGGIGLAGAALQVDVGGLFVAVDANGTIPQQSGDFPLPGDTADLPGLSVQRMRLVAPDAVPPLPLVTDITLRAVASNLTVALGEQPAVWARPGDVTTAVETTELVEFAQAALAVAPVEHGFAVLPVTVKTDTTARLGIEIRAEYDETSTSLPAGLPEMTLDYSHDGIADAGDGLLKVKVPDGMELDPDKTRVEIAGTFENSQISFGALADRSPQGALDVPAGHAVATPLAMIEETVADAVDVLLSTSDRNAGVEIDLREDFDGKPGDVSLLATRATGSLDVSRHGTPRWLNAALGQAVTLPAANTQTGKPRFWIVVQSVAGSVTWHLNPERDGTAEAQTSDNGGLSWRPARATDVPGALAPQVRLRRASPVFNVPVRAEIDRGSAAEILELDAFQPLGRVEFSLDSERFTTAVNAALDRRLADACPRGEHLINGGFADREEAEVYRPAGWTASGDSVGRRVFGVRLAPELDPDDVTILPVTLVRVGTNEDPAESLSQVLTVSPGCPYRLTFRGFGLAPGGRIEVIWRSADCGVAGVDVLEPPPASVIADPVVFSAAVSGGPILAAIPAATLDTTAPAGAQQAEVRLVASPDDSFFVDVVSLTAGTRSLANPDMREAAAPEDGTRAIKGWETAPQDAFADAAFSFGAGLGGVTLSNRDTRGRTLVLRQGITVIPGTRVAAGLETTAPADGPDPVFSIVWHGSERAPLTTAVSRDGAEITRLAGTVPDTVRQAEVQIALAQNATLTVVAVAVEAAPPAEVPVAFLSEAPGRLTVRDFTVGFRPRPVPQTPVAPGTPCAVTPPDAAPGDVCEPDPCCGKSGAAEPATATAVTTVSALPPTATIASLRPATTPALSVMGTLPAASASARLAAVATRMSLAGTRPRRVLRVAETAVTLRAALPVGDINGVGEVRTTQLATVDIRTVGDLARIVPEDLVRRLGYTDALAQDLVAKAKALMEDQTPS</sequence>
<evidence type="ECO:0000313" key="3">
    <source>
        <dbReference type="Proteomes" id="UP001138661"/>
    </source>
</evidence>
<evidence type="ECO:0000313" key="2">
    <source>
        <dbReference type="EMBL" id="MBW4710448.1"/>
    </source>
</evidence>
<gene>
    <name evidence="2" type="ORF">KX928_21875</name>
</gene>
<reference evidence="2" key="1">
    <citation type="submission" date="2021-07" db="EMBL/GenBank/DDBJ databases">
        <title>Roseobacter insulae sp. nov., isolated from a tidal flat.</title>
        <authorList>
            <person name="Park S."/>
            <person name="Yoon J.-H."/>
        </authorList>
    </citation>
    <scope>NUCLEOTIDE SEQUENCE</scope>
    <source>
        <strain evidence="2">YSTF-M11</strain>
    </source>
</reference>
<keyword evidence="3" id="KW-1185">Reference proteome</keyword>
<protein>
    <submittedName>
        <fullName evidence="2">Uncharacterized protein</fullName>
    </submittedName>
</protein>
<dbReference type="AlphaFoldDB" id="A0A9X1FZG7"/>
<comment type="caution">
    <text evidence="2">The sequence shown here is derived from an EMBL/GenBank/DDBJ whole genome shotgun (WGS) entry which is preliminary data.</text>
</comment>
<dbReference type="Proteomes" id="UP001138661">
    <property type="component" value="Unassembled WGS sequence"/>
</dbReference>
<dbReference type="EMBL" id="JAHXDN010000008">
    <property type="protein sequence ID" value="MBW4710448.1"/>
    <property type="molecule type" value="Genomic_DNA"/>
</dbReference>
<evidence type="ECO:0000256" key="1">
    <source>
        <dbReference type="SAM" id="MobiDB-lite"/>
    </source>
</evidence>
<name>A0A9X1FZG7_9RHOB</name>
<feature type="region of interest" description="Disordered" evidence="1">
    <location>
        <begin position="433"/>
        <end position="454"/>
    </location>
</feature>